<dbReference type="InterPro" id="IPR038071">
    <property type="entry name" value="UROD/MetE-like_sf"/>
</dbReference>
<feature type="domain" description="Uroporphyrinogen decarboxylase (URO-D)" evidence="1">
    <location>
        <begin position="5"/>
        <end position="334"/>
    </location>
</feature>
<organism evidence="2 3">
    <name type="scientific">[Clostridium] aminophilum</name>
    <dbReference type="NCBI Taxonomy" id="1526"/>
    <lineage>
        <taxon>Bacteria</taxon>
        <taxon>Bacillati</taxon>
        <taxon>Bacillota</taxon>
        <taxon>Clostridia</taxon>
        <taxon>Lachnospirales</taxon>
        <taxon>Lachnospiraceae</taxon>
    </lineage>
</organism>
<dbReference type="SUPFAM" id="SSF51726">
    <property type="entry name" value="UROD/MetE-like"/>
    <property type="match status" value="1"/>
</dbReference>
<gene>
    <name evidence="2" type="ORF">SAMN02910262_00538</name>
</gene>
<protein>
    <submittedName>
        <fullName evidence="2">Uroporphyrinogen decarboxylase</fullName>
    </submittedName>
</protein>
<dbReference type="InterPro" id="IPR000257">
    <property type="entry name" value="Uroporphyrinogen_deCOase"/>
</dbReference>
<evidence type="ECO:0000313" key="3">
    <source>
        <dbReference type="Proteomes" id="UP000214760"/>
    </source>
</evidence>
<name>A0A1I6ILX2_9FIRM</name>
<dbReference type="InterPro" id="IPR052024">
    <property type="entry name" value="Methanogen_methyltrans"/>
</dbReference>
<evidence type="ECO:0000313" key="2">
    <source>
        <dbReference type="EMBL" id="SFR67745.1"/>
    </source>
</evidence>
<dbReference type="Pfam" id="PF01208">
    <property type="entry name" value="URO-D"/>
    <property type="match status" value="1"/>
</dbReference>
<accession>A0A1I6ILX2</accession>
<proteinExistence type="predicted"/>
<dbReference type="PANTHER" id="PTHR47099:SF1">
    <property type="entry name" value="METHYLCOBAMIDE:COM METHYLTRANSFERASE MTBA"/>
    <property type="match status" value="1"/>
</dbReference>
<reference evidence="2 3" key="1">
    <citation type="submission" date="2016-10" db="EMBL/GenBank/DDBJ databases">
        <authorList>
            <person name="de Groot N.N."/>
        </authorList>
    </citation>
    <scope>NUCLEOTIDE SEQUENCE [LARGE SCALE GENOMIC DNA]</scope>
    <source>
        <strain evidence="2 3">F</strain>
    </source>
</reference>
<dbReference type="Gene3D" id="3.20.20.210">
    <property type="match status" value="1"/>
</dbReference>
<sequence>MEMTKKERIMTAVRGGKPDKTPYSLWSHMPQFDHDADQITDQTLAFYEKYDLDFIKTMNNGMYSIEDFGVEIDYSTVAQGGKAELVSTPVHTAADWLNLSRPSIQEGALGRELHYLQMLKQRLGEDDVPVIFTVFSPISTVNKLCGGNAATYIHDGHGNEIKAALELITEVTCDLAKEAIHLGADGIFLAAQMSNYTNEMATEPLKENEYEEFGKPYDIRVLEAARSAGGWMNTLHCHGTDIMFNILKDYPVDVFNWHVWETYPTLDETLEFTGKCLMGGLKRFDITHCQFNAIHHQIYKCLKITGGKNLILTPGCVIRYPLNEEMLHYVRKTLEEEERILKITS</sequence>
<dbReference type="EMBL" id="FOZC01000002">
    <property type="protein sequence ID" value="SFR67745.1"/>
    <property type="molecule type" value="Genomic_DNA"/>
</dbReference>
<dbReference type="GO" id="GO:0006779">
    <property type="term" value="P:porphyrin-containing compound biosynthetic process"/>
    <property type="evidence" value="ECO:0007669"/>
    <property type="project" value="InterPro"/>
</dbReference>
<dbReference type="Proteomes" id="UP000214760">
    <property type="component" value="Unassembled WGS sequence"/>
</dbReference>
<dbReference type="AlphaFoldDB" id="A0A1I6ILX2"/>
<dbReference type="PANTHER" id="PTHR47099">
    <property type="entry name" value="METHYLCOBAMIDE:COM METHYLTRANSFERASE MTBA"/>
    <property type="match status" value="1"/>
</dbReference>
<dbReference type="GO" id="GO:0004853">
    <property type="term" value="F:uroporphyrinogen decarboxylase activity"/>
    <property type="evidence" value="ECO:0007669"/>
    <property type="project" value="InterPro"/>
</dbReference>
<evidence type="ECO:0000259" key="1">
    <source>
        <dbReference type="Pfam" id="PF01208"/>
    </source>
</evidence>
<dbReference type="RefSeq" id="WP_242841552.1">
    <property type="nucleotide sequence ID" value="NZ_FOZC01000002.1"/>
</dbReference>